<comment type="subcellular location">
    <subcellularLocation>
        <location evidence="1">Nucleus</location>
    </subcellularLocation>
</comment>
<dbReference type="PANTHER" id="PTHR12786">
    <property type="entry name" value="SPLICING FACTOR SF3A-RELATED"/>
    <property type="match status" value="1"/>
</dbReference>
<dbReference type="GO" id="GO:0005681">
    <property type="term" value="C:spliceosomal complex"/>
    <property type="evidence" value="ECO:0007669"/>
    <property type="project" value="InterPro"/>
</dbReference>
<dbReference type="InterPro" id="IPR013087">
    <property type="entry name" value="Znf_C2H2_type"/>
</dbReference>
<dbReference type="GO" id="GO:0003723">
    <property type="term" value="F:RNA binding"/>
    <property type="evidence" value="ECO:0007669"/>
    <property type="project" value="InterPro"/>
</dbReference>
<gene>
    <name evidence="8" type="primary">MPUL0G01550</name>
    <name evidence="8" type="ORF">METSCH_G01550</name>
</gene>
<keyword evidence="9" id="KW-1185">Reference proteome</keyword>
<protein>
    <submittedName>
        <fullName evidence="8">Splicing factor 3A subunit 3</fullName>
    </submittedName>
</protein>
<evidence type="ECO:0000256" key="4">
    <source>
        <dbReference type="ARBA" id="ARBA00022833"/>
    </source>
</evidence>
<name>A0A4P6XU23_9ASCO</name>
<feature type="region of interest" description="Disordered" evidence="6">
    <location>
        <begin position="290"/>
        <end position="315"/>
    </location>
</feature>
<evidence type="ECO:0000259" key="7">
    <source>
        <dbReference type="PROSITE" id="PS00028"/>
    </source>
</evidence>
<reference evidence="9" key="1">
    <citation type="submission" date="2019-03" db="EMBL/GenBank/DDBJ databases">
        <title>Snf2 controls pulcherriminic acid biosynthesis and connects pigmentation and antifungal activity of the yeast Metschnikowia pulcherrima.</title>
        <authorList>
            <person name="Gore-Lloyd D."/>
            <person name="Sumann I."/>
            <person name="Brachmann A.O."/>
            <person name="Schneeberger K."/>
            <person name="Ortiz-Merino R.A."/>
            <person name="Moreno-Beltran M."/>
            <person name="Schlaefli M."/>
            <person name="Kirner P."/>
            <person name="Santos Kron A."/>
            <person name="Wolfe K.H."/>
            <person name="Piel J."/>
            <person name="Ahrens C.H."/>
            <person name="Henk D."/>
            <person name="Freimoser F.M."/>
        </authorList>
    </citation>
    <scope>NUCLEOTIDE SEQUENCE [LARGE SCALE GENOMIC DNA]</scope>
    <source>
        <strain evidence="9">APC 1.2</strain>
    </source>
</reference>
<keyword evidence="4" id="KW-0862">Zinc</keyword>
<evidence type="ECO:0000256" key="6">
    <source>
        <dbReference type="SAM" id="MobiDB-lite"/>
    </source>
</evidence>
<evidence type="ECO:0000313" key="8">
    <source>
        <dbReference type="EMBL" id="QBM91112.1"/>
    </source>
</evidence>
<sequence>MSMETQRQLLEELNALEKASAQRFRRNPALRAAAGVRLADEVLELKPKRPHRETLSQQHELAYFRNQYELDAERCRKTFSDNSLATQIAELKDPEMSFKHILSIIQDIDKTHYGVSAGSASSTFESFSMYLSAPKEENVSKKGKVKRKYHLSTATEYIDAKLKQTFTESETYGKCIDLTLFYEMHKSIQATQQTYVEFLQNFAKFEHITKSPDSLRYLESLLSYLKQFHANAFPLASLEAPNTTKALELGPEQEPRSQADDGKPNADGEVYCKSCDKLFAKESVYKGHLSGKKHKKNEEKKKNLSDTPKAETKPGIESVKSEIKFLADQLKPIIDNTINDYQRRSRFSEREQQLERIAVEGELSDFTSIDSDSAKEESDDDDFDDMFSKDLPLGADGIPIPLWLYKLQGLHRSYLCEVCGNHAYKGRQQFNKHFGQPKHVHGLMCLGVLEEDTGLFANISTIAEVQDLWERVKKSKNAEMEDEENNVEVEDEDGNVMSRKDYEELKKQGLI</sequence>
<dbReference type="InterPro" id="IPR003604">
    <property type="entry name" value="Matrin/U1-like-C_Znf_C2H2"/>
</dbReference>
<keyword evidence="2" id="KW-0479">Metal-binding</keyword>
<dbReference type="Gene3D" id="3.30.160.60">
    <property type="entry name" value="Classic Zinc Finger"/>
    <property type="match status" value="1"/>
</dbReference>
<dbReference type="EMBL" id="CP034462">
    <property type="protein sequence ID" value="QBM91112.1"/>
    <property type="molecule type" value="Genomic_DNA"/>
</dbReference>
<evidence type="ECO:0000256" key="2">
    <source>
        <dbReference type="ARBA" id="ARBA00022723"/>
    </source>
</evidence>
<dbReference type="Pfam" id="PF12171">
    <property type="entry name" value="zf-C2H2_jaz"/>
    <property type="match status" value="1"/>
</dbReference>
<keyword evidence="3" id="KW-0863">Zinc-finger</keyword>
<keyword evidence="5" id="KW-0539">Nucleus</keyword>
<dbReference type="InterPro" id="IPR051421">
    <property type="entry name" value="RNA_Proc_DNA_Dmg_Regulator"/>
</dbReference>
<feature type="compositionally biased region" description="Acidic residues" evidence="6">
    <location>
        <begin position="480"/>
        <end position="494"/>
    </location>
</feature>
<dbReference type="PROSITE" id="PS00028">
    <property type="entry name" value="ZINC_FINGER_C2H2_1"/>
    <property type="match status" value="1"/>
</dbReference>
<feature type="compositionally biased region" description="Basic and acidic residues" evidence="6">
    <location>
        <begin position="296"/>
        <end position="315"/>
    </location>
</feature>
<dbReference type="GO" id="GO:0000398">
    <property type="term" value="P:mRNA splicing, via spliceosome"/>
    <property type="evidence" value="ECO:0007669"/>
    <property type="project" value="InterPro"/>
</dbReference>
<dbReference type="STRING" id="2163413.A0A4P6XU23"/>
<dbReference type="SUPFAM" id="SSF57667">
    <property type="entry name" value="beta-beta-alpha zinc fingers"/>
    <property type="match status" value="1"/>
</dbReference>
<dbReference type="InterPro" id="IPR031774">
    <property type="entry name" value="SF3A3_dom"/>
</dbReference>
<accession>A0A4P6XU23</accession>
<dbReference type="AlphaFoldDB" id="A0A4P6XU23"/>
<dbReference type="PANTHER" id="PTHR12786:SF2">
    <property type="entry name" value="SPLICING FACTOR 3A SUBUNIT 3"/>
    <property type="match status" value="1"/>
</dbReference>
<evidence type="ECO:0000313" key="9">
    <source>
        <dbReference type="Proteomes" id="UP000292447"/>
    </source>
</evidence>
<dbReference type="Pfam" id="PF16958">
    <property type="entry name" value="PRP9_N"/>
    <property type="match status" value="1"/>
</dbReference>
<feature type="domain" description="C2H2-type" evidence="7">
    <location>
        <begin position="272"/>
        <end position="294"/>
    </location>
</feature>
<organism evidence="8 9">
    <name type="scientific">Metschnikowia aff. pulcherrima</name>
    <dbReference type="NCBI Taxonomy" id="2163413"/>
    <lineage>
        <taxon>Eukaryota</taxon>
        <taxon>Fungi</taxon>
        <taxon>Dikarya</taxon>
        <taxon>Ascomycota</taxon>
        <taxon>Saccharomycotina</taxon>
        <taxon>Pichiomycetes</taxon>
        <taxon>Metschnikowiaceae</taxon>
        <taxon>Metschnikowia</taxon>
    </lineage>
</organism>
<dbReference type="Pfam" id="PF16837">
    <property type="entry name" value="SF3A3"/>
    <property type="match status" value="1"/>
</dbReference>
<dbReference type="InterPro" id="IPR031590">
    <property type="entry name" value="PRP9_N"/>
</dbReference>
<evidence type="ECO:0000256" key="1">
    <source>
        <dbReference type="ARBA" id="ARBA00004123"/>
    </source>
</evidence>
<dbReference type="Pfam" id="PF11931">
    <property type="entry name" value="SF3a60_Prp9_C"/>
    <property type="match status" value="1"/>
</dbReference>
<dbReference type="InterPro" id="IPR036236">
    <property type="entry name" value="Znf_C2H2_sf"/>
</dbReference>
<proteinExistence type="predicted"/>
<dbReference type="SMART" id="SM00451">
    <property type="entry name" value="ZnF_U1"/>
    <property type="match status" value="1"/>
</dbReference>
<dbReference type="GO" id="GO:0008270">
    <property type="term" value="F:zinc ion binding"/>
    <property type="evidence" value="ECO:0007669"/>
    <property type="project" value="UniProtKB-KW"/>
</dbReference>
<dbReference type="InterPro" id="IPR024598">
    <property type="entry name" value="SF3a60/Prp9_C"/>
</dbReference>
<evidence type="ECO:0000256" key="5">
    <source>
        <dbReference type="ARBA" id="ARBA00023242"/>
    </source>
</evidence>
<dbReference type="InterPro" id="IPR022755">
    <property type="entry name" value="Znf_C2H2_jaz"/>
</dbReference>
<feature type="region of interest" description="Disordered" evidence="6">
    <location>
        <begin position="477"/>
        <end position="511"/>
    </location>
</feature>
<evidence type="ECO:0000256" key="3">
    <source>
        <dbReference type="ARBA" id="ARBA00022771"/>
    </source>
</evidence>
<feature type="compositionally biased region" description="Basic and acidic residues" evidence="6">
    <location>
        <begin position="498"/>
        <end position="511"/>
    </location>
</feature>
<dbReference type="Proteomes" id="UP000292447">
    <property type="component" value="Chromosome VII"/>
</dbReference>